<organism evidence="2 3">
    <name type="scientific">Longispora fulva</name>
    <dbReference type="NCBI Taxonomy" id="619741"/>
    <lineage>
        <taxon>Bacteria</taxon>
        <taxon>Bacillati</taxon>
        <taxon>Actinomycetota</taxon>
        <taxon>Actinomycetes</taxon>
        <taxon>Micromonosporales</taxon>
        <taxon>Micromonosporaceae</taxon>
        <taxon>Longispora</taxon>
    </lineage>
</organism>
<accession>A0A8J7KZU0</accession>
<proteinExistence type="predicted"/>
<evidence type="ECO:0000313" key="2">
    <source>
        <dbReference type="EMBL" id="MBG6141677.1"/>
    </source>
</evidence>
<evidence type="ECO:0000256" key="1">
    <source>
        <dbReference type="SAM" id="MobiDB-lite"/>
    </source>
</evidence>
<name>A0A8J7KZU0_9ACTN</name>
<feature type="region of interest" description="Disordered" evidence="1">
    <location>
        <begin position="1"/>
        <end position="20"/>
    </location>
</feature>
<reference evidence="2" key="1">
    <citation type="submission" date="2020-11" db="EMBL/GenBank/DDBJ databases">
        <title>Sequencing the genomes of 1000 actinobacteria strains.</title>
        <authorList>
            <person name="Klenk H.-P."/>
        </authorList>
    </citation>
    <scope>NUCLEOTIDE SEQUENCE</scope>
    <source>
        <strain evidence="2">DSM 45356</strain>
    </source>
</reference>
<gene>
    <name evidence="2" type="ORF">IW245_007871</name>
</gene>
<protein>
    <submittedName>
        <fullName evidence="2">Uncharacterized protein</fullName>
    </submittedName>
</protein>
<comment type="caution">
    <text evidence="2">The sequence shown here is derived from an EMBL/GenBank/DDBJ whole genome shotgun (WGS) entry which is preliminary data.</text>
</comment>
<dbReference type="AlphaFoldDB" id="A0A8J7KZU0"/>
<keyword evidence="3" id="KW-1185">Reference proteome</keyword>
<dbReference type="RefSeq" id="WP_197008063.1">
    <property type="nucleotide sequence ID" value="NZ_BONS01000013.1"/>
</dbReference>
<sequence length="59" mass="6569">MAELAEITSEHDARQVMDTHHEDDEGHCAACILAGVTIHAPCYARIEAHRFLDRLGLMP</sequence>
<feature type="compositionally biased region" description="Basic and acidic residues" evidence="1">
    <location>
        <begin position="8"/>
        <end position="20"/>
    </location>
</feature>
<evidence type="ECO:0000313" key="3">
    <source>
        <dbReference type="Proteomes" id="UP000622552"/>
    </source>
</evidence>
<dbReference type="Proteomes" id="UP000622552">
    <property type="component" value="Unassembled WGS sequence"/>
</dbReference>
<dbReference type="EMBL" id="JADOUF010000001">
    <property type="protein sequence ID" value="MBG6141677.1"/>
    <property type="molecule type" value="Genomic_DNA"/>
</dbReference>